<gene>
    <name evidence="2" type="ORF">ACM44_00895</name>
</gene>
<keyword evidence="1" id="KW-0732">Signal</keyword>
<dbReference type="EMBL" id="LFNG01000001">
    <property type="protein sequence ID" value="KMQ72681.1"/>
    <property type="molecule type" value="Genomic_DNA"/>
</dbReference>
<name>A0A0J7J425_9FLAO</name>
<keyword evidence="3" id="KW-1185">Reference proteome</keyword>
<dbReference type="RefSeq" id="WP_048498207.1">
    <property type="nucleotide sequence ID" value="NZ_LFNG01000001.1"/>
</dbReference>
<dbReference type="STRING" id="1304281.ACM44_00895"/>
<dbReference type="AlphaFoldDB" id="A0A0J7J425"/>
<dbReference type="OrthoDB" id="1451617at2"/>
<reference evidence="2 3" key="1">
    <citation type="journal article" date="2004" name="Int. J. Syst. Evol. Microbiol.">
        <title>Kaistella koreensis gen. nov., sp. nov., a novel member of the Chryseobacterium-Bergeyella-Riemerella branch.</title>
        <authorList>
            <person name="Kim M.K."/>
            <person name="Im W.T."/>
            <person name="Shin Y.K."/>
            <person name="Lim J.H."/>
            <person name="Kim S.H."/>
            <person name="Lee B.C."/>
            <person name="Park M.Y."/>
            <person name="Lee K.Y."/>
            <person name="Lee S.T."/>
        </authorList>
    </citation>
    <scope>NUCLEOTIDE SEQUENCE [LARGE SCALE GENOMIC DNA]</scope>
    <source>
        <strain evidence="2 3">CCUG 49689</strain>
    </source>
</reference>
<sequence length="107" mass="11681">MKKVFFLLSIIFAVSLVNVSCFEDLFGRDDEEVSAPTSSQLPGYDFSFTCPGGTKSTVPIPAGTAKCQKAYEYFAKVYGCNEADYFNAANCKMCNDCGIANYCTVCK</sequence>
<evidence type="ECO:0000313" key="2">
    <source>
        <dbReference type="EMBL" id="KMQ72681.1"/>
    </source>
</evidence>
<feature type="signal peptide" evidence="1">
    <location>
        <begin position="1"/>
        <end position="19"/>
    </location>
</feature>
<feature type="chain" id="PRO_5005289322" description="Lipoprotein" evidence="1">
    <location>
        <begin position="20"/>
        <end position="107"/>
    </location>
</feature>
<dbReference type="Proteomes" id="UP000035900">
    <property type="component" value="Unassembled WGS sequence"/>
</dbReference>
<protein>
    <recommendedName>
        <fullName evidence="4">Lipoprotein</fullName>
    </recommendedName>
</protein>
<evidence type="ECO:0000256" key="1">
    <source>
        <dbReference type="SAM" id="SignalP"/>
    </source>
</evidence>
<organism evidence="2 3">
    <name type="scientific">Chryseobacterium koreense CCUG 49689</name>
    <dbReference type="NCBI Taxonomy" id="1304281"/>
    <lineage>
        <taxon>Bacteria</taxon>
        <taxon>Pseudomonadati</taxon>
        <taxon>Bacteroidota</taxon>
        <taxon>Flavobacteriia</taxon>
        <taxon>Flavobacteriales</taxon>
        <taxon>Weeksellaceae</taxon>
        <taxon>Chryseobacterium group</taxon>
        <taxon>Chryseobacterium</taxon>
    </lineage>
</organism>
<evidence type="ECO:0008006" key="4">
    <source>
        <dbReference type="Google" id="ProtNLM"/>
    </source>
</evidence>
<comment type="caution">
    <text evidence="2">The sequence shown here is derived from an EMBL/GenBank/DDBJ whole genome shotgun (WGS) entry which is preliminary data.</text>
</comment>
<dbReference type="PATRIC" id="fig|1304281.5.peg.188"/>
<accession>A0A0J7J425</accession>
<evidence type="ECO:0000313" key="3">
    <source>
        <dbReference type="Proteomes" id="UP000035900"/>
    </source>
</evidence>
<proteinExistence type="predicted"/>